<protein>
    <recommendedName>
        <fullName evidence="2">diguanylate cyclase</fullName>
        <ecNumber evidence="2">2.7.7.65</ecNumber>
    </recommendedName>
</protein>
<evidence type="ECO:0000313" key="7">
    <source>
        <dbReference type="Proteomes" id="UP000245474"/>
    </source>
</evidence>
<dbReference type="PANTHER" id="PTHR45138:SF9">
    <property type="entry name" value="DIGUANYLATE CYCLASE DGCM-RELATED"/>
    <property type="match status" value="1"/>
</dbReference>
<evidence type="ECO:0000256" key="1">
    <source>
        <dbReference type="ARBA" id="ARBA00001946"/>
    </source>
</evidence>
<dbReference type="AlphaFoldDB" id="A0A2U2N5D2"/>
<feature type="domain" description="HDOD" evidence="5">
    <location>
        <begin position="56"/>
        <end position="250"/>
    </location>
</feature>
<evidence type="ECO:0000256" key="3">
    <source>
        <dbReference type="ARBA" id="ARBA00034247"/>
    </source>
</evidence>
<dbReference type="SUPFAM" id="SSF55073">
    <property type="entry name" value="Nucleotide cyclase"/>
    <property type="match status" value="1"/>
</dbReference>
<dbReference type="Pfam" id="PF08668">
    <property type="entry name" value="HDOD"/>
    <property type="match status" value="1"/>
</dbReference>
<dbReference type="InterPro" id="IPR000160">
    <property type="entry name" value="GGDEF_dom"/>
</dbReference>
<name>A0A2U2N5D2_9GAMM</name>
<evidence type="ECO:0000313" key="6">
    <source>
        <dbReference type="EMBL" id="PWG64257.1"/>
    </source>
</evidence>
<dbReference type="FunFam" id="3.30.70.270:FF:000001">
    <property type="entry name" value="Diguanylate cyclase domain protein"/>
    <property type="match status" value="1"/>
</dbReference>
<dbReference type="GO" id="GO:0005886">
    <property type="term" value="C:plasma membrane"/>
    <property type="evidence" value="ECO:0007669"/>
    <property type="project" value="TreeGrafter"/>
</dbReference>
<dbReference type="PANTHER" id="PTHR45138">
    <property type="entry name" value="REGULATORY COMPONENTS OF SENSORY TRANSDUCTION SYSTEM"/>
    <property type="match status" value="1"/>
</dbReference>
<dbReference type="GO" id="GO:0052621">
    <property type="term" value="F:diguanylate cyclase activity"/>
    <property type="evidence" value="ECO:0007669"/>
    <property type="project" value="UniProtKB-EC"/>
</dbReference>
<evidence type="ECO:0000256" key="2">
    <source>
        <dbReference type="ARBA" id="ARBA00012528"/>
    </source>
</evidence>
<comment type="catalytic activity">
    <reaction evidence="3">
        <text>2 GTP = 3',3'-c-di-GMP + 2 diphosphate</text>
        <dbReference type="Rhea" id="RHEA:24898"/>
        <dbReference type="ChEBI" id="CHEBI:33019"/>
        <dbReference type="ChEBI" id="CHEBI:37565"/>
        <dbReference type="ChEBI" id="CHEBI:58805"/>
        <dbReference type="EC" id="2.7.7.65"/>
    </reaction>
</comment>
<reference evidence="6 7" key="1">
    <citation type="submission" date="2018-05" db="EMBL/GenBank/DDBJ databases">
        <title>Spiribacter halobius sp. nov., a moderately halophilic bacterium isolated from marine solar saltern.</title>
        <authorList>
            <person name="Zheng W.-S."/>
            <person name="Lu D.-C."/>
            <person name="Du Z.-J."/>
        </authorList>
    </citation>
    <scope>NUCLEOTIDE SEQUENCE [LARGE SCALE GENOMIC DNA]</scope>
    <source>
        <strain evidence="6 7">E85</strain>
    </source>
</reference>
<dbReference type="GO" id="GO:0043709">
    <property type="term" value="P:cell adhesion involved in single-species biofilm formation"/>
    <property type="evidence" value="ECO:0007669"/>
    <property type="project" value="TreeGrafter"/>
</dbReference>
<keyword evidence="7" id="KW-1185">Reference proteome</keyword>
<comment type="caution">
    <text evidence="6">The sequence shown here is derived from an EMBL/GenBank/DDBJ whole genome shotgun (WGS) entry which is preliminary data.</text>
</comment>
<dbReference type="SMART" id="SM00267">
    <property type="entry name" value="GGDEF"/>
    <property type="match status" value="1"/>
</dbReference>
<evidence type="ECO:0000259" key="4">
    <source>
        <dbReference type="PROSITE" id="PS50887"/>
    </source>
</evidence>
<dbReference type="InterPro" id="IPR043128">
    <property type="entry name" value="Rev_trsase/Diguanyl_cyclase"/>
</dbReference>
<feature type="domain" description="GGDEF" evidence="4">
    <location>
        <begin position="404"/>
        <end position="540"/>
    </location>
</feature>
<dbReference type="EMBL" id="QFFI01000006">
    <property type="protein sequence ID" value="PWG64257.1"/>
    <property type="molecule type" value="Genomic_DNA"/>
</dbReference>
<proteinExistence type="predicted"/>
<dbReference type="SUPFAM" id="SSF109604">
    <property type="entry name" value="HD-domain/PDEase-like"/>
    <property type="match status" value="1"/>
</dbReference>
<organism evidence="6 7">
    <name type="scientific">Sediminicurvatus halobius</name>
    <dbReference type="NCBI Taxonomy" id="2182432"/>
    <lineage>
        <taxon>Bacteria</taxon>
        <taxon>Pseudomonadati</taxon>
        <taxon>Pseudomonadota</taxon>
        <taxon>Gammaproteobacteria</taxon>
        <taxon>Chromatiales</taxon>
        <taxon>Ectothiorhodospiraceae</taxon>
        <taxon>Sediminicurvatus</taxon>
    </lineage>
</organism>
<dbReference type="CDD" id="cd01949">
    <property type="entry name" value="GGDEF"/>
    <property type="match status" value="1"/>
</dbReference>
<dbReference type="InterPro" id="IPR029787">
    <property type="entry name" value="Nucleotide_cyclase"/>
</dbReference>
<dbReference type="Pfam" id="PF00990">
    <property type="entry name" value="GGDEF"/>
    <property type="match status" value="1"/>
</dbReference>
<dbReference type="Gene3D" id="1.10.3210.10">
    <property type="entry name" value="Hypothetical protein af1432"/>
    <property type="match status" value="1"/>
</dbReference>
<dbReference type="PROSITE" id="PS50887">
    <property type="entry name" value="GGDEF"/>
    <property type="match status" value="1"/>
</dbReference>
<gene>
    <name evidence="6" type="ORF">DEM34_05050</name>
</gene>
<sequence>MSGLWQCHDGLLTAACVAATAGGKWSRLRSGGRPLNGARLSMDAKLEERLKFATQLPTLSGIALQIIDLARDPDLDMGRLASVLSRDPALTAKVLRVANSPLYGQRRRTSNLRQALMVLGLNATVTLALSFSLSACLQEKGSKRLDLDAIWRRALLSALAARLLGEHKGLHSSEELFLAGLLQDVGIFALEAADPDRYPAAVSGQASHEILVQAERDAFGTDHSEAGAWLMRHWGLPEYLPLATMESHELRTASVPQDLVPFMACVAVSGPVADVYLAEDTKTATACAAGAAEAWLDLDQEALGDVLDRLRESLPEIESLFETQIVSSRDAAAMTDQARELLAARNLQLLQRVSEERQQTQELRRLSQRLQETARRDALTGLYNRGHFDQCLEQDYQEATEQGWPLTLAFLDFDDFKAVNDRYGHQGGDTILRNVTAEMVRQLRADDLLARYGGEEFTLLLRGTGHQEAWAVVERLRSAVEGMTHELDDGQQAQVTISAGIASHMDAGHYVESAETLVRQADRALYLAKRLGRNRIEAAE</sequence>
<dbReference type="NCBIfam" id="TIGR00254">
    <property type="entry name" value="GGDEF"/>
    <property type="match status" value="1"/>
</dbReference>
<accession>A0A2U2N5D2</accession>
<dbReference type="InterPro" id="IPR013976">
    <property type="entry name" value="HDOD"/>
</dbReference>
<dbReference type="Proteomes" id="UP000245474">
    <property type="component" value="Unassembled WGS sequence"/>
</dbReference>
<comment type="cofactor">
    <cofactor evidence="1">
        <name>Mg(2+)</name>
        <dbReference type="ChEBI" id="CHEBI:18420"/>
    </cofactor>
</comment>
<evidence type="ECO:0000259" key="5">
    <source>
        <dbReference type="PROSITE" id="PS51833"/>
    </source>
</evidence>
<dbReference type="EC" id="2.7.7.65" evidence="2"/>
<dbReference type="PROSITE" id="PS51833">
    <property type="entry name" value="HDOD"/>
    <property type="match status" value="1"/>
</dbReference>
<dbReference type="InterPro" id="IPR050469">
    <property type="entry name" value="Diguanylate_Cyclase"/>
</dbReference>
<dbReference type="Gene3D" id="3.30.70.270">
    <property type="match status" value="1"/>
</dbReference>
<dbReference type="GO" id="GO:1902201">
    <property type="term" value="P:negative regulation of bacterial-type flagellum-dependent cell motility"/>
    <property type="evidence" value="ECO:0007669"/>
    <property type="project" value="TreeGrafter"/>
</dbReference>